<dbReference type="InterPro" id="IPR000362">
    <property type="entry name" value="Fumarate_lyase_fam"/>
</dbReference>
<gene>
    <name evidence="4" type="ORF">FKR81_19975</name>
</gene>
<organism evidence="4 5">
    <name type="scientific">Lentzea tibetensis</name>
    <dbReference type="NCBI Taxonomy" id="2591470"/>
    <lineage>
        <taxon>Bacteria</taxon>
        <taxon>Bacillati</taxon>
        <taxon>Actinomycetota</taxon>
        <taxon>Actinomycetes</taxon>
        <taxon>Pseudonocardiales</taxon>
        <taxon>Pseudonocardiaceae</taxon>
        <taxon>Lentzea</taxon>
    </lineage>
</organism>
<dbReference type="InterPro" id="IPR022761">
    <property type="entry name" value="Fumarate_lyase_N"/>
</dbReference>
<dbReference type="PANTHER" id="PTHR43172:SF2">
    <property type="entry name" value="ADENYLOSUCCINATE LYASE C-TERMINAL DOMAIN-CONTAINING PROTEIN"/>
    <property type="match status" value="1"/>
</dbReference>
<dbReference type="OrthoDB" id="9768878at2"/>
<sequence length="415" mass="43004">MSDLFGPLFGNPAVDRELSSAAWVRAMLDFERALFAVSARAGIVPPGEFPSVEVDPAALGSAALASGNPVVPLVSLLRSVQPWAHHGATSQDVLDTAMSLVARRALAPLRADLAAVASSCARLAAAHRDTVMAGRTLYQQAVPTTFGLKCAGWLVALDRATERLCDVELAVQFGGAAGTLAVTGDLVGELAAELDLSAPLLPWHTDRTRVADLACALGTVAGVLGKIAGDVLLLSQTEVGEVAEGTGGGSSAMPHKQNPTRSVLVSACTRRTPGLVQTLLAQMPQEHERAGGAWHAEWETVTELLRLVGGAALHARELLAGLRVDGERMRHNLGLTEGLVMSEHLATVLGRATAQAAVAEAARTGKPLRDVLLADPGVSLDVQEIDRVLDPGDALGSAGAFVDRVLAGRGGEEAT</sequence>
<dbReference type="SUPFAM" id="SSF48557">
    <property type="entry name" value="L-aspartase-like"/>
    <property type="match status" value="1"/>
</dbReference>
<dbReference type="InterPro" id="IPR008948">
    <property type="entry name" value="L-Aspartase-like"/>
</dbReference>
<dbReference type="Gene3D" id="1.10.40.30">
    <property type="entry name" value="Fumarase/aspartase (C-terminal domain)"/>
    <property type="match status" value="1"/>
</dbReference>
<dbReference type="GO" id="GO:0016829">
    <property type="term" value="F:lyase activity"/>
    <property type="evidence" value="ECO:0007669"/>
    <property type="project" value="UniProtKB-KW"/>
</dbReference>
<evidence type="ECO:0000313" key="5">
    <source>
        <dbReference type="Proteomes" id="UP000316639"/>
    </source>
</evidence>
<keyword evidence="5" id="KW-1185">Reference proteome</keyword>
<dbReference type="Pfam" id="PF00206">
    <property type="entry name" value="Lyase_1"/>
    <property type="match status" value="1"/>
</dbReference>
<dbReference type="EMBL" id="VOBR01000012">
    <property type="protein sequence ID" value="TWP50457.1"/>
    <property type="molecule type" value="Genomic_DNA"/>
</dbReference>
<dbReference type="PRINTS" id="PR00149">
    <property type="entry name" value="FUMRATELYASE"/>
</dbReference>
<proteinExistence type="inferred from homology"/>
<dbReference type="PANTHER" id="PTHR43172">
    <property type="entry name" value="ADENYLOSUCCINATE LYASE"/>
    <property type="match status" value="1"/>
</dbReference>
<name>A0A563ERX9_9PSEU</name>
<dbReference type="PROSITE" id="PS00163">
    <property type="entry name" value="FUMARATE_LYASES"/>
    <property type="match status" value="1"/>
</dbReference>
<dbReference type="CDD" id="cd01597">
    <property type="entry name" value="pCLME"/>
    <property type="match status" value="1"/>
</dbReference>
<evidence type="ECO:0000313" key="4">
    <source>
        <dbReference type="EMBL" id="TWP50457.1"/>
    </source>
</evidence>
<evidence type="ECO:0000256" key="2">
    <source>
        <dbReference type="ARBA" id="ARBA00034772"/>
    </source>
</evidence>
<keyword evidence="1 4" id="KW-0456">Lyase</keyword>
<accession>A0A563ERX9</accession>
<protein>
    <submittedName>
        <fullName evidence="4">Adenylosuccinate lyase family protein</fullName>
    </submittedName>
</protein>
<dbReference type="Pfam" id="PF10397">
    <property type="entry name" value="ADSL_C"/>
    <property type="match status" value="1"/>
</dbReference>
<dbReference type="AlphaFoldDB" id="A0A563ERX9"/>
<comment type="caution">
    <text evidence="4">The sequence shown here is derived from an EMBL/GenBank/DDBJ whole genome shotgun (WGS) entry which is preliminary data.</text>
</comment>
<dbReference type="InterPro" id="IPR020557">
    <property type="entry name" value="Fumarate_lyase_CS"/>
</dbReference>
<evidence type="ECO:0000256" key="1">
    <source>
        <dbReference type="ARBA" id="ARBA00023239"/>
    </source>
</evidence>
<comment type="similarity">
    <text evidence="2">Belongs to the class-II fumarase/aspartase family.</text>
</comment>
<dbReference type="SMART" id="SM00998">
    <property type="entry name" value="ADSL_C"/>
    <property type="match status" value="1"/>
</dbReference>
<dbReference type="Proteomes" id="UP000316639">
    <property type="component" value="Unassembled WGS sequence"/>
</dbReference>
<reference evidence="4 5" key="1">
    <citation type="submission" date="2019-07" db="EMBL/GenBank/DDBJ databases">
        <title>Lentzea xizangensis sp. nov., isolated from Qinghai-Tibetan Plateau Soils.</title>
        <authorList>
            <person name="Huang J."/>
        </authorList>
    </citation>
    <scope>NUCLEOTIDE SEQUENCE [LARGE SCALE GENOMIC DNA]</scope>
    <source>
        <strain evidence="4 5">FXJ1.1311</strain>
    </source>
</reference>
<dbReference type="InterPro" id="IPR019468">
    <property type="entry name" value="AdenyloSucc_lyase_C"/>
</dbReference>
<dbReference type="Gene3D" id="1.20.200.10">
    <property type="entry name" value="Fumarase/aspartase (Central domain)"/>
    <property type="match status" value="1"/>
</dbReference>
<evidence type="ECO:0000259" key="3">
    <source>
        <dbReference type="SMART" id="SM00998"/>
    </source>
</evidence>
<dbReference type="RefSeq" id="WP_146353619.1">
    <property type="nucleotide sequence ID" value="NZ_VOBR01000012.1"/>
</dbReference>
<feature type="domain" description="Adenylosuccinate lyase C-terminal" evidence="3">
    <location>
        <begin position="337"/>
        <end position="406"/>
    </location>
</feature>